<organism evidence="2 3">
    <name type="scientific">Suillus fuscotomentosus</name>
    <dbReference type="NCBI Taxonomy" id="1912939"/>
    <lineage>
        <taxon>Eukaryota</taxon>
        <taxon>Fungi</taxon>
        <taxon>Dikarya</taxon>
        <taxon>Basidiomycota</taxon>
        <taxon>Agaricomycotina</taxon>
        <taxon>Agaricomycetes</taxon>
        <taxon>Agaricomycetidae</taxon>
        <taxon>Boletales</taxon>
        <taxon>Suillineae</taxon>
        <taxon>Suillaceae</taxon>
        <taxon>Suillus</taxon>
    </lineage>
</organism>
<gene>
    <name evidence="2" type="ORF">F5891DRAFT_990650</name>
</gene>
<keyword evidence="3" id="KW-1185">Reference proteome</keyword>
<sequence>MTSDSDWDSRSMDSRPSDFNDGAEDILMNNSFKIEAQRGNEGDDQSRCSTPESHKDSCNGFGVGGQGAPVYSCGCYNYEETRRYKYPSPSHPDLETLNSGNHDHKNVDVLSSKRKIRDENDTPRSLFRDVTNAQVASVPASEPPPSKRKKLGTQSELFEGGLVQSLAKVTEEVAVMRKALGKIKEDLGRHSIILRAIHEVTQLDET</sequence>
<dbReference type="AlphaFoldDB" id="A0AAD4DMS8"/>
<dbReference type="GeneID" id="64672389"/>
<feature type="region of interest" description="Disordered" evidence="1">
    <location>
        <begin position="1"/>
        <end position="71"/>
    </location>
</feature>
<dbReference type="RefSeq" id="XP_041216194.1">
    <property type="nucleotide sequence ID" value="XM_041378091.1"/>
</dbReference>
<evidence type="ECO:0000313" key="3">
    <source>
        <dbReference type="Proteomes" id="UP001195769"/>
    </source>
</evidence>
<dbReference type="Proteomes" id="UP001195769">
    <property type="component" value="Unassembled WGS sequence"/>
</dbReference>
<proteinExistence type="predicted"/>
<evidence type="ECO:0000256" key="1">
    <source>
        <dbReference type="SAM" id="MobiDB-lite"/>
    </source>
</evidence>
<feature type="compositionally biased region" description="Basic and acidic residues" evidence="1">
    <location>
        <begin position="7"/>
        <end position="18"/>
    </location>
</feature>
<feature type="region of interest" description="Disordered" evidence="1">
    <location>
        <begin position="87"/>
        <end position="108"/>
    </location>
</feature>
<comment type="caution">
    <text evidence="2">The sequence shown here is derived from an EMBL/GenBank/DDBJ whole genome shotgun (WGS) entry which is preliminary data.</text>
</comment>
<evidence type="ECO:0000313" key="2">
    <source>
        <dbReference type="EMBL" id="KAG1883548.1"/>
    </source>
</evidence>
<protein>
    <submittedName>
        <fullName evidence="2">Uncharacterized protein</fullName>
    </submittedName>
</protein>
<reference evidence="2" key="1">
    <citation type="journal article" date="2020" name="New Phytol.">
        <title>Comparative genomics reveals dynamic genome evolution in host specialist ectomycorrhizal fungi.</title>
        <authorList>
            <person name="Lofgren L.A."/>
            <person name="Nguyen N.H."/>
            <person name="Vilgalys R."/>
            <person name="Ruytinx J."/>
            <person name="Liao H.L."/>
            <person name="Branco S."/>
            <person name="Kuo A."/>
            <person name="LaButti K."/>
            <person name="Lipzen A."/>
            <person name="Andreopoulos W."/>
            <person name="Pangilinan J."/>
            <person name="Riley R."/>
            <person name="Hundley H."/>
            <person name="Na H."/>
            <person name="Barry K."/>
            <person name="Grigoriev I.V."/>
            <person name="Stajich J.E."/>
            <person name="Kennedy P.G."/>
        </authorList>
    </citation>
    <scope>NUCLEOTIDE SEQUENCE</scope>
    <source>
        <strain evidence="2">FC203</strain>
    </source>
</reference>
<name>A0AAD4DMS8_9AGAM</name>
<dbReference type="EMBL" id="JABBWK010000483">
    <property type="protein sequence ID" value="KAG1883548.1"/>
    <property type="molecule type" value="Genomic_DNA"/>
</dbReference>
<accession>A0AAD4DMS8</accession>
<feature type="compositionally biased region" description="Basic and acidic residues" evidence="1">
    <location>
        <begin position="35"/>
        <end position="57"/>
    </location>
</feature>